<dbReference type="InterPro" id="IPR051612">
    <property type="entry name" value="Teichoic_Acid_Biosynth"/>
</dbReference>
<organism evidence="8 9">
    <name type="scientific">Actinocorallia herbida</name>
    <dbReference type="NCBI Taxonomy" id="58109"/>
    <lineage>
        <taxon>Bacteria</taxon>
        <taxon>Bacillati</taxon>
        <taxon>Actinomycetota</taxon>
        <taxon>Actinomycetes</taxon>
        <taxon>Streptosporangiales</taxon>
        <taxon>Thermomonosporaceae</taxon>
        <taxon>Actinocorallia</taxon>
    </lineage>
</organism>
<dbReference type="Gene3D" id="3.40.50.11820">
    <property type="match status" value="1"/>
</dbReference>
<dbReference type="InterPro" id="IPR043149">
    <property type="entry name" value="TagF_N"/>
</dbReference>
<accession>A0A3N1D9G9</accession>
<protein>
    <submittedName>
        <fullName evidence="8">CDP-glycerol glycerophosphotransferase</fullName>
    </submittedName>
</protein>
<dbReference type="GO" id="GO:0005886">
    <property type="term" value="C:plasma membrane"/>
    <property type="evidence" value="ECO:0007669"/>
    <property type="project" value="UniProtKB-SubCell"/>
</dbReference>
<dbReference type="Gene3D" id="3.40.50.12580">
    <property type="match status" value="1"/>
</dbReference>
<comment type="similarity">
    <text evidence="2">Belongs to the CDP-glycerol glycerophosphotransferase family.</text>
</comment>
<name>A0A3N1D9G9_9ACTN</name>
<feature type="domain" description="Glycosyltransferase 2-like" evidence="7">
    <location>
        <begin position="7"/>
        <end position="158"/>
    </location>
</feature>
<dbReference type="PANTHER" id="PTHR37316">
    <property type="entry name" value="TEICHOIC ACID GLYCEROL-PHOSPHATE PRIMASE"/>
    <property type="match status" value="1"/>
</dbReference>
<proteinExistence type="inferred from homology"/>
<keyword evidence="5" id="KW-0777">Teichoic acid biosynthesis</keyword>
<sequence length="1055" mass="113675">MPPVLSVVVAFTASDGLGDTLAALAAAGTGIGTYGTGLRVVMVDAGALDGADTVAKEYAAADERFALVRGEAGEAPRNVGVRHATGSYLAFADPGDLVSPGPLVASLERTGSDLALGRAAGVRYPDGLFTTARTELSLKSEPLLLHHRTLGAKVFRRSFWDRHGLSFRDGPEADLLLVAAAHTLAGRTDVLPDLVHGHPAPVSRDPVALLGALAEASAHLAAHAPRQRAEFDRSAVIGELTGLLHAVAQVEEGREDLFEAAHAYLSTVSRDLFHHGPVAHRMRCHLTAEGLLEEFLEVTRYEQAWGTRAGVIQRGILWRTWYHHYPQLFDNRVPQELLRAAQEMTFAAGVDEVEHVHGSLLRITGHAYVELLDLSGTGDGELRLTLVEAGGRRRVPVDHQRVDRPDLTARSAQAAAAYRGGGFAAIVDAARLDPGEWRLEAVFAHRGVRRTAFVAGPADLRRAHPAGVRVGAGLWAQPVCAGTFALRVRPLRALVTGCSVEDGDLVLTGWSPEEDFPLLAGSAEAPLELTGEDGFRARVPLAVLGGSAGTGELPLRLGSAPLTAGDLPPVASCGLVLRRDEDGLLALARRPAGPRVLRAEPEGATGVLLSGDLGTGLWLRHTGTGELRALPCDADGDVPVRYTELVPIRGGEWDLVDVEGTAATIDRAAAGRLPGPRRCGRAEYDLRVTARDGLRLRIRPGLRDEERGGFHQRRLAEQHYPRLRGRPLFDRVVFEASEGTRCSGSPRALYEALRERRPDLDLLWIARDASFAVPDGADCVVRDSAEHYAALATSRWVVGDGLMPEWFRKREGQVYVQTWHGAPLAGLGFDPREPRGFAEAARQERIAADVAQWDHLVSPNAYSTQILRNAFEYDGPIVESGYPRNDVLAALDLTEASKAARARLGLPSDARVILHDRALDVAALRAEVEPGTVFLAAADRDPTDLCLAADLLVTGVSALMFDFAVTGRPVYCHRPVWHRKYFDVVLEGPGPVLDDLGDLAAALRDPCGSSAGFAARFCPLDDGLASARVLGRVFDRPRDDRVFGVSRKKRKRKAR</sequence>
<evidence type="ECO:0000256" key="1">
    <source>
        <dbReference type="ARBA" id="ARBA00004202"/>
    </source>
</evidence>
<dbReference type="Pfam" id="PF00535">
    <property type="entry name" value="Glycos_transf_2"/>
    <property type="match status" value="1"/>
</dbReference>
<dbReference type="Gene3D" id="3.90.550.10">
    <property type="entry name" value="Spore Coat Polysaccharide Biosynthesis Protein SpsA, Chain A"/>
    <property type="match status" value="1"/>
</dbReference>
<dbReference type="OrthoDB" id="3183633at2"/>
<dbReference type="AlphaFoldDB" id="A0A3N1D9G9"/>
<evidence type="ECO:0000313" key="8">
    <source>
        <dbReference type="EMBL" id="ROO90187.1"/>
    </source>
</evidence>
<dbReference type="Proteomes" id="UP000272400">
    <property type="component" value="Unassembled WGS sequence"/>
</dbReference>
<keyword evidence="4 8" id="KW-0808">Transferase</keyword>
<dbReference type="GO" id="GO:0019350">
    <property type="term" value="P:teichoic acid biosynthetic process"/>
    <property type="evidence" value="ECO:0007669"/>
    <property type="project" value="UniProtKB-KW"/>
</dbReference>
<keyword evidence="9" id="KW-1185">Reference proteome</keyword>
<dbReference type="SUPFAM" id="SSF53448">
    <property type="entry name" value="Nucleotide-diphospho-sugar transferases"/>
    <property type="match status" value="1"/>
</dbReference>
<dbReference type="GO" id="GO:0047355">
    <property type="term" value="F:CDP-glycerol glycerophosphotransferase activity"/>
    <property type="evidence" value="ECO:0007669"/>
    <property type="project" value="InterPro"/>
</dbReference>
<reference evidence="8 9" key="1">
    <citation type="submission" date="2018-11" db="EMBL/GenBank/DDBJ databases">
        <title>Sequencing the genomes of 1000 actinobacteria strains.</title>
        <authorList>
            <person name="Klenk H.-P."/>
        </authorList>
    </citation>
    <scope>NUCLEOTIDE SEQUENCE [LARGE SCALE GENOMIC DNA]</scope>
    <source>
        <strain evidence="8 9">DSM 44254</strain>
    </source>
</reference>
<gene>
    <name evidence="8" type="ORF">EDD29_7905</name>
</gene>
<dbReference type="InterPro" id="IPR001173">
    <property type="entry name" value="Glyco_trans_2-like"/>
</dbReference>
<evidence type="ECO:0000256" key="5">
    <source>
        <dbReference type="ARBA" id="ARBA00022944"/>
    </source>
</evidence>
<evidence type="ECO:0000256" key="3">
    <source>
        <dbReference type="ARBA" id="ARBA00022475"/>
    </source>
</evidence>
<comment type="caution">
    <text evidence="8">The sequence shown here is derived from an EMBL/GenBank/DDBJ whole genome shotgun (WGS) entry which is preliminary data.</text>
</comment>
<evidence type="ECO:0000313" key="9">
    <source>
        <dbReference type="Proteomes" id="UP000272400"/>
    </source>
</evidence>
<dbReference type="RefSeq" id="WP_123669175.1">
    <property type="nucleotide sequence ID" value="NZ_RJKE01000001.1"/>
</dbReference>
<dbReference type="InterPro" id="IPR043148">
    <property type="entry name" value="TagF_C"/>
</dbReference>
<evidence type="ECO:0000256" key="2">
    <source>
        <dbReference type="ARBA" id="ARBA00010488"/>
    </source>
</evidence>
<keyword evidence="3" id="KW-1003">Cell membrane</keyword>
<evidence type="ECO:0000259" key="7">
    <source>
        <dbReference type="Pfam" id="PF00535"/>
    </source>
</evidence>
<dbReference type="InterPro" id="IPR007554">
    <property type="entry name" value="Glycerophosphate_synth"/>
</dbReference>
<keyword evidence="6" id="KW-0472">Membrane</keyword>
<evidence type="ECO:0000256" key="6">
    <source>
        <dbReference type="ARBA" id="ARBA00023136"/>
    </source>
</evidence>
<evidence type="ECO:0000256" key="4">
    <source>
        <dbReference type="ARBA" id="ARBA00022679"/>
    </source>
</evidence>
<comment type="subcellular location">
    <subcellularLocation>
        <location evidence="1">Cell membrane</location>
        <topology evidence="1">Peripheral membrane protein</topology>
    </subcellularLocation>
</comment>
<dbReference type="Pfam" id="PF04464">
    <property type="entry name" value="Glyphos_transf"/>
    <property type="match status" value="2"/>
</dbReference>
<dbReference type="PANTHER" id="PTHR37316:SF3">
    <property type="entry name" value="TEICHOIC ACID GLYCEROL-PHOSPHATE TRANSFERASE"/>
    <property type="match status" value="1"/>
</dbReference>
<dbReference type="InterPro" id="IPR029044">
    <property type="entry name" value="Nucleotide-diphossugar_trans"/>
</dbReference>
<dbReference type="EMBL" id="RJKE01000001">
    <property type="protein sequence ID" value="ROO90187.1"/>
    <property type="molecule type" value="Genomic_DNA"/>
</dbReference>